<protein>
    <submittedName>
        <fullName evidence="1">Uncharacterized protein</fullName>
    </submittedName>
</protein>
<accession>A0A3B1BMQ5</accession>
<feature type="non-terminal residue" evidence="1">
    <location>
        <position position="33"/>
    </location>
</feature>
<gene>
    <name evidence="1" type="ORF">MNBD_GAMMA26-392</name>
</gene>
<evidence type="ECO:0000313" key="1">
    <source>
        <dbReference type="EMBL" id="VAX07565.1"/>
    </source>
</evidence>
<proteinExistence type="predicted"/>
<organism evidence="1">
    <name type="scientific">hydrothermal vent metagenome</name>
    <dbReference type="NCBI Taxonomy" id="652676"/>
    <lineage>
        <taxon>unclassified sequences</taxon>
        <taxon>metagenomes</taxon>
        <taxon>ecological metagenomes</taxon>
    </lineage>
</organism>
<dbReference type="AlphaFoldDB" id="A0A3B1BMQ5"/>
<sequence>MKIEAILEKEFHHEGRGPELQKVIWGGNGVVLK</sequence>
<name>A0A3B1BMQ5_9ZZZZ</name>
<reference evidence="1" key="1">
    <citation type="submission" date="2018-06" db="EMBL/GenBank/DDBJ databases">
        <authorList>
            <person name="Zhirakovskaya E."/>
        </authorList>
    </citation>
    <scope>NUCLEOTIDE SEQUENCE</scope>
</reference>
<dbReference type="EMBL" id="UOFX01000025">
    <property type="protein sequence ID" value="VAX07565.1"/>
    <property type="molecule type" value="Genomic_DNA"/>
</dbReference>